<dbReference type="Pfam" id="PF07765">
    <property type="entry name" value="KIP1"/>
    <property type="match status" value="1"/>
</dbReference>
<evidence type="ECO:0000256" key="4">
    <source>
        <dbReference type="SAM" id="MobiDB-lite"/>
    </source>
</evidence>
<evidence type="ECO:0000256" key="2">
    <source>
        <dbReference type="ARBA" id="ARBA00038006"/>
    </source>
</evidence>
<proteinExistence type="inferred from homology"/>
<dbReference type="EMBL" id="JAKOGI010000025">
    <property type="protein sequence ID" value="KAJ8448985.1"/>
    <property type="molecule type" value="Genomic_DNA"/>
</dbReference>
<evidence type="ECO:0000313" key="6">
    <source>
        <dbReference type="EMBL" id="KAJ8448985.1"/>
    </source>
</evidence>
<dbReference type="PANTHER" id="PTHR32258">
    <property type="entry name" value="PROTEIN NETWORKED 4A"/>
    <property type="match status" value="1"/>
</dbReference>
<evidence type="ECO:0000313" key="7">
    <source>
        <dbReference type="Proteomes" id="UP001153076"/>
    </source>
</evidence>
<dbReference type="InterPro" id="IPR051861">
    <property type="entry name" value="NET_actin-binding_domain"/>
</dbReference>
<name>A0A9Q1KSE2_9CARY</name>
<feature type="coiled-coil region" evidence="3">
    <location>
        <begin position="679"/>
        <end position="878"/>
    </location>
</feature>
<gene>
    <name evidence="6" type="ORF">Cgig2_004040</name>
</gene>
<keyword evidence="1 3" id="KW-0175">Coiled coil</keyword>
<feature type="coiled-coil region" evidence="3">
    <location>
        <begin position="1171"/>
        <end position="1226"/>
    </location>
</feature>
<evidence type="ECO:0000256" key="1">
    <source>
        <dbReference type="ARBA" id="ARBA00023054"/>
    </source>
</evidence>
<dbReference type="SUPFAM" id="SSF57997">
    <property type="entry name" value="Tropomyosin"/>
    <property type="match status" value="1"/>
</dbReference>
<accession>A0A9Q1KSE2</accession>
<dbReference type="PANTHER" id="PTHR32258:SF32">
    <property type="entry name" value="PROTEIN NETWORKED 1D"/>
    <property type="match status" value="1"/>
</dbReference>
<dbReference type="Gene3D" id="1.10.287.1490">
    <property type="match status" value="1"/>
</dbReference>
<feature type="coiled-coil region" evidence="3">
    <location>
        <begin position="1017"/>
        <end position="1065"/>
    </location>
</feature>
<protein>
    <recommendedName>
        <fullName evidence="5">NAB domain-containing protein</fullName>
    </recommendedName>
</protein>
<dbReference type="GO" id="GO:0051015">
    <property type="term" value="F:actin filament binding"/>
    <property type="evidence" value="ECO:0007669"/>
    <property type="project" value="TreeGrafter"/>
</dbReference>
<dbReference type="OrthoDB" id="10255522at2759"/>
<evidence type="ECO:0000256" key="3">
    <source>
        <dbReference type="SAM" id="Coils"/>
    </source>
</evidence>
<evidence type="ECO:0000259" key="5">
    <source>
        <dbReference type="PROSITE" id="PS51774"/>
    </source>
</evidence>
<dbReference type="Proteomes" id="UP001153076">
    <property type="component" value="Unassembled WGS sequence"/>
</dbReference>
<feature type="compositionally biased region" description="Basic and acidic residues" evidence="4">
    <location>
        <begin position="1603"/>
        <end position="1625"/>
    </location>
</feature>
<comment type="similarity">
    <text evidence="2">Belongs to the NET family.</text>
</comment>
<feature type="compositionally biased region" description="Basic residues" evidence="4">
    <location>
        <begin position="1485"/>
        <end position="1494"/>
    </location>
</feature>
<feature type="coiled-coil region" evidence="3">
    <location>
        <begin position="526"/>
        <end position="612"/>
    </location>
</feature>
<dbReference type="GO" id="GO:0005886">
    <property type="term" value="C:plasma membrane"/>
    <property type="evidence" value="ECO:0007669"/>
    <property type="project" value="TreeGrafter"/>
</dbReference>
<feature type="coiled-coil region" evidence="3">
    <location>
        <begin position="1094"/>
        <end position="1128"/>
    </location>
</feature>
<feature type="coiled-coil region" evidence="3">
    <location>
        <begin position="221"/>
        <end position="409"/>
    </location>
</feature>
<reference evidence="6" key="1">
    <citation type="submission" date="2022-04" db="EMBL/GenBank/DDBJ databases">
        <title>Carnegiea gigantea Genome sequencing and assembly v2.</title>
        <authorList>
            <person name="Copetti D."/>
            <person name="Sanderson M.J."/>
            <person name="Burquez A."/>
            <person name="Wojciechowski M.F."/>
        </authorList>
    </citation>
    <scope>NUCLEOTIDE SEQUENCE</scope>
    <source>
        <strain evidence="6">SGP5-SGP5p</strain>
        <tissue evidence="6">Aerial part</tissue>
    </source>
</reference>
<sequence>MATVSQAKGKDMYSWWWDSHISPKNSKWLQENLTEMDSNIRTMIKLIEVDEDSFARRAEMYYKKRPELMKLVEEFYRAYRALAERYYHARGVIRQAHRKMAEVFPNEVPLLLTDDGPVNPSHDCDPRTPEMQPPVRASFDPDELQEAMGLSSPDFLSAKANGEFTNESNLLAGRKGSKHLNGFGKARKGLNFHEVHDGEDGMKKNEKHNVQTQVMSESERLGRSETDILALKEALAKLEAEKEAGLLQYQQTLERLSKLEAEVSRAKQDSEGLNQRASKAEAEVQSLKETLAKVEAEKDASLFQYRQCLDRISNLEGHISRAQQNVGQLHERAFKAEKETELLKEELTRLKTEKDTLLSKYLEALEKIANLENKLLLAEDYAGRTSDRADRAEKEVETLKRTITRLTEDKEASVLKFEQCLEKTVVLERKIALTQEETDRLKVEVQDGVAKLKGAEEQCLLLKGKNKSLQSDIASLVEKVGIQSQELSEKQKEMGRLWACVQEERMRFMETENAFQSLQNLHSKVQEELRSVAAELQKKVRLLKEMELQNQHLVDKVQKVKKENKSLDDLNLSSAVSMKNMQEEINQLKDGKGKLEEELQLQHDQRNALQREICSLKEELNFLSQKHQDVLVQMESVGLEPESLGSSVTELKDESSKLKDSCQRSNVEIAALVEKLAVMEKLLHKIEHLERSLSDLSAELGHARDKVKELEESCELLTGEKSALADEKTTLLSQLHITAENLEKLSESNTFLEISLSDANAELEMLREKSKKLEDSCRLLNDQNTVLVTEKQTLASQMESTQQRLEDLGKKHVELEKRYLGLEGERETLRQRVEELQVCLDVEKQEHANFRHLSQMQMAELEDQIRAVQEAGDHMGEELEEELDGAISAQFEIFILRKSIQDLKVQNTSLRGYCEKLVEASLLSEKLVSELEGTSHEQEEEVTVLSSQIKGLRTGMFQVLKALETDTSLPTNGYEDEDQVILHQVLGRLCNIKGSLSQVLDENQELVIQKSVLVSVLRQLKQDVGDLNAVIIILREEISDKNEQLLVLQKEMQKLLESNEELILKVRKGNQREVVLLSEMEILHGKLFSLQGAYEDLQEEKSSVIKDKESLMKAFEDLEEEKHNLEYERSCMVGEAVALDSLSVVFKNVLSEKARLITGLRKNIDKVCSDNVNLVERMRMVEAKLEEVQAKNIDLEVLLKKSENELEEARVVNNQLKDEITNTEDLLFLKEMKLLETEAIKVHQENKILELSDNYAQQLEDCKGLYDVIHHLDSQVLGMQKQNEKAEARVGVLSSEVQKGKDEAKLWETVAGAFFTELQSCSVREALIREKFSELMNACETLEEESCSKGMDIVRLRERVGVLEDENCEMKERLAADSSAISSLKDSVASLEKHTIWHAKLLRNDNEEKKDTGGCENLCEDKVTAAELGGLLDLQDLQARIQAVEKSVIELKQRAHEEYSSLCSDLDSATRQIEVLKSQNSLRRGSGRFSRRFPSHQQEDPKNGCISGDKPQKMSPNTSEPGDELRMKDIMLDQVSDCSSSGKTRRTMGSDDQVLELWQTMDQEAIIDLTVGKYRSAGVVPNKHSHLEPVKENKSGRPSSESMIEKELGVDEQESSRRFLNAHQEDTKRKTLERLASDVQKLTNLQITVQDLKAKLEMTENSSKGKGVQSDGIKDQLGETEEMILKLFDYSAKLMKKIEKSSPSFFDVPSTVDLSDGGGARRRKCSEQARRISEKIGRLQLEVQKIQFHLMKLDNNKVPKAGTRITERNTRILLKDYLYGVSRTPRRRQRTHFCGCVQPPTKGD</sequence>
<dbReference type="InterPro" id="IPR011684">
    <property type="entry name" value="NAB"/>
</dbReference>
<organism evidence="6 7">
    <name type="scientific">Carnegiea gigantea</name>
    <dbReference type="NCBI Taxonomy" id="171969"/>
    <lineage>
        <taxon>Eukaryota</taxon>
        <taxon>Viridiplantae</taxon>
        <taxon>Streptophyta</taxon>
        <taxon>Embryophyta</taxon>
        <taxon>Tracheophyta</taxon>
        <taxon>Spermatophyta</taxon>
        <taxon>Magnoliopsida</taxon>
        <taxon>eudicotyledons</taxon>
        <taxon>Gunneridae</taxon>
        <taxon>Pentapetalae</taxon>
        <taxon>Caryophyllales</taxon>
        <taxon>Cactineae</taxon>
        <taxon>Cactaceae</taxon>
        <taxon>Cactoideae</taxon>
        <taxon>Echinocereeae</taxon>
        <taxon>Carnegiea</taxon>
    </lineage>
</organism>
<dbReference type="PROSITE" id="PS51774">
    <property type="entry name" value="NAB"/>
    <property type="match status" value="1"/>
</dbReference>
<feature type="domain" description="NAB" evidence="5">
    <location>
        <begin position="13"/>
        <end position="93"/>
    </location>
</feature>
<comment type="caution">
    <text evidence="6">The sequence shown here is derived from an EMBL/GenBank/DDBJ whole genome shotgun (WGS) entry which is preliminary data.</text>
</comment>
<feature type="region of interest" description="Disordered" evidence="4">
    <location>
        <begin position="1584"/>
        <end position="1625"/>
    </location>
</feature>
<feature type="compositionally biased region" description="Basic and acidic residues" evidence="4">
    <location>
        <begin position="1585"/>
        <end position="1595"/>
    </location>
</feature>
<keyword evidence="7" id="KW-1185">Reference proteome</keyword>
<feature type="region of interest" description="Disordered" evidence="4">
    <location>
        <begin position="1482"/>
        <end position="1523"/>
    </location>
</feature>